<dbReference type="EMBL" id="CM018039">
    <property type="protein sequence ID" value="KAA8536026.1"/>
    <property type="molecule type" value="Genomic_DNA"/>
</dbReference>
<keyword evidence="3" id="KW-1185">Reference proteome</keyword>
<proteinExistence type="predicted"/>
<keyword evidence="1" id="KW-0472">Membrane</keyword>
<keyword evidence="1" id="KW-0812">Transmembrane</keyword>
<organism evidence="2 3">
    <name type="scientific">Nyssa sinensis</name>
    <dbReference type="NCBI Taxonomy" id="561372"/>
    <lineage>
        <taxon>Eukaryota</taxon>
        <taxon>Viridiplantae</taxon>
        <taxon>Streptophyta</taxon>
        <taxon>Embryophyta</taxon>
        <taxon>Tracheophyta</taxon>
        <taxon>Spermatophyta</taxon>
        <taxon>Magnoliopsida</taxon>
        <taxon>eudicotyledons</taxon>
        <taxon>Gunneridae</taxon>
        <taxon>Pentapetalae</taxon>
        <taxon>asterids</taxon>
        <taxon>Cornales</taxon>
        <taxon>Nyssaceae</taxon>
        <taxon>Nyssa</taxon>
    </lineage>
</organism>
<evidence type="ECO:0000256" key="1">
    <source>
        <dbReference type="SAM" id="Phobius"/>
    </source>
</evidence>
<sequence>MDSETPTYTPSLHNLLCFILLYPQRALHLLTLSSTSMDLSLSANPQTLSLISCAPFSSTSSSLLSPPRFRSLRREFLGCGHNLRPPGLRSRRKCKKLGFHIQSPRFLFRASLDSQATIVVVAVVTVSALTVVYLNYSKRKQNVKKMSGLSILALPERIRGIMNWVIMHDIFGTKDIERKTSVGGNKDSMQQMGEFSHASEDKAVQLVMKEPALMHEETLITKTLECHGSEIIAPPETEFGSDLHKLMVKEKLTVASVPMDSALAEVNEHKKANTEPGEEYDTISYSRCLQRICPRRHLHIL</sequence>
<dbReference type="OrthoDB" id="1835248at2759"/>
<dbReference type="Proteomes" id="UP000325577">
    <property type="component" value="Linkage Group LG16"/>
</dbReference>
<gene>
    <name evidence="2" type="ORF">F0562_028504</name>
</gene>
<name>A0A5J5B1H0_9ASTE</name>
<reference evidence="2 3" key="1">
    <citation type="submission" date="2019-09" db="EMBL/GenBank/DDBJ databases">
        <title>A chromosome-level genome assembly of the Chinese tupelo Nyssa sinensis.</title>
        <authorList>
            <person name="Yang X."/>
            <person name="Kang M."/>
            <person name="Yang Y."/>
            <person name="Xiong H."/>
            <person name="Wang M."/>
            <person name="Zhang Z."/>
            <person name="Wang Z."/>
            <person name="Wu H."/>
            <person name="Ma T."/>
            <person name="Liu J."/>
            <person name="Xi Z."/>
        </authorList>
    </citation>
    <scope>NUCLEOTIDE SEQUENCE [LARGE SCALE GENOMIC DNA]</scope>
    <source>
        <strain evidence="2">J267</strain>
        <tissue evidence="2">Leaf</tissue>
    </source>
</reference>
<dbReference type="PANTHER" id="PTHR47935:SF1">
    <property type="entry name" value="PENTATRICOPEPTIDE REPEAT-CONTAINING PROTEIN MRL1, CHLOROPLASTIC"/>
    <property type="match status" value="1"/>
</dbReference>
<protein>
    <submittedName>
        <fullName evidence="2">Uncharacterized protein</fullName>
    </submittedName>
</protein>
<evidence type="ECO:0000313" key="3">
    <source>
        <dbReference type="Proteomes" id="UP000325577"/>
    </source>
</evidence>
<dbReference type="InterPro" id="IPR053303">
    <property type="entry name" value="Chloroplast_PPR"/>
</dbReference>
<dbReference type="AlphaFoldDB" id="A0A5J5B1H0"/>
<keyword evidence="1" id="KW-1133">Transmembrane helix</keyword>
<feature type="transmembrane region" description="Helical" evidence="1">
    <location>
        <begin position="116"/>
        <end position="136"/>
    </location>
</feature>
<dbReference type="PANTHER" id="PTHR47935">
    <property type="entry name" value="PENTATRICOPEPTIDE REPEAT-CONTAINING PROTEIN MRL1, CHLOROPLASTIC"/>
    <property type="match status" value="1"/>
</dbReference>
<accession>A0A5J5B1H0</accession>
<evidence type="ECO:0000313" key="2">
    <source>
        <dbReference type="EMBL" id="KAA8536026.1"/>
    </source>
</evidence>